<evidence type="ECO:0000256" key="3">
    <source>
        <dbReference type="SAM" id="MobiDB-lite"/>
    </source>
</evidence>
<sequence>MKLLLQLVALIALNATYAVAAVSPAETPEWLWLGCGKGKGNCGVYEDFQVEASATHELRCCSSVEVSGWTKQNGCDIWAQSDLIGEDGRVQCFHDVTYAEALDICALNGGYVCTKDQVDAGCTRSSGCGHDADLIWTDAEAPARIMPELPYQEPVDPEEWLYLECGKGEGQCGTVDTSAQAKDKHEVRCCSDIPLPGWMRSSGCENWHESELIALDGSSGTCFHESSYAEAQAICKKNDAYVCTQEQVKSGCVKGSGCGHDSDLIWTSTGPAPARTPLPAPAAVASDSHLFIACGAGINGCGGAKHSLGVAKANEQHEVRCCSPYSLPGWLKGGGCNSYAQSKLSGDQCFHASTYAEAQDICHENLAYVCSMSEVLDGCTKGTGCSHDSDFVWTSTPANAEAVAAYKVKMTQAAAISGVCVGTKARVSGDPHFTTFDKLKYDCQGHGEFVIAMSKGSDPLAIHGRFVRVRESKAKPTVTKSVAIKVVEEVPIIQVTAPPQKIDGKCPVTFTVGKEETPTEDIVSFVNANYNGTVNIFSNGRNIIFTYPGASARVQITAGGGGNRCVLNTNLCLTPEAHGGAENIVGLLGSPDGVKENDWMTRDGSFVPLPEVCTIPDPTNSETKECKKARNKGGHEWCVDNWCIGHADNSLWSEESHAEYNECDNREPDGFFDDIDDVDPAIVEACEGTEDPDGCVLDTAIAVEEGENVTEFVQTILEEDEDSNFVEKLDELDPSEALDDWDGPVLSAASAVEIEVPDDLPETADEETPSDASDPADSPTDTADIPDQPVSESSGSLGDPHFKTWVGEHFEYHGQCDMVLTRDHNFADGLGLEVQIRTKLVRFWSYIKRAAIRIGDDILEIEGSADPEDHDSRYWFNFQYQAGAAFVGGFPLKISNNGLHKRFYEIDLSSKYPGQKIVISSYREFVRVDFQRTTAEAFGNVVGMMGDFKTGNLLARDGVKEIHDFLEFGNEWQLLPADDMLFHDKAEPQFPKRCIVPEDPQGQRRRRLDESTITMEEAEAACSKVVGDALDIKDCVYDILATQDLNMVGAF</sequence>
<name>A0AAD2G177_9STRA</name>
<keyword evidence="2" id="KW-0325">Glycoprotein</keyword>
<dbReference type="EMBL" id="CAKOGP040002003">
    <property type="protein sequence ID" value="CAJ1959551.1"/>
    <property type="molecule type" value="Genomic_DNA"/>
</dbReference>
<dbReference type="PANTHER" id="PTHR11339">
    <property type="entry name" value="EXTRACELLULAR MATRIX GLYCOPROTEIN RELATED"/>
    <property type="match status" value="1"/>
</dbReference>
<feature type="compositionally biased region" description="Low complexity" evidence="3">
    <location>
        <begin position="770"/>
        <end position="783"/>
    </location>
</feature>
<keyword evidence="7" id="KW-1185">Reference proteome</keyword>
<feature type="domain" description="VWFD" evidence="5">
    <location>
        <begin position="792"/>
        <end position="980"/>
    </location>
</feature>
<dbReference type="PROSITE" id="PS51233">
    <property type="entry name" value="VWFD"/>
    <property type="match status" value="2"/>
</dbReference>
<dbReference type="Pfam" id="PF00094">
    <property type="entry name" value="VWD"/>
    <property type="match status" value="1"/>
</dbReference>
<proteinExistence type="predicted"/>
<keyword evidence="4" id="KW-0732">Signal</keyword>
<evidence type="ECO:0000313" key="7">
    <source>
        <dbReference type="Proteomes" id="UP001295423"/>
    </source>
</evidence>
<protein>
    <recommendedName>
        <fullName evidence="5">VWFD domain-containing protein</fullName>
    </recommendedName>
</protein>
<gene>
    <name evidence="6" type="ORF">CYCCA115_LOCUS17972</name>
</gene>
<keyword evidence="1" id="KW-1015">Disulfide bond</keyword>
<organism evidence="6 7">
    <name type="scientific">Cylindrotheca closterium</name>
    <dbReference type="NCBI Taxonomy" id="2856"/>
    <lineage>
        <taxon>Eukaryota</taxon>
        <taxon>Sar</taxon>
        <taxon>Stramenopiles</taxon>
        <taxon>Ochrophyta</taxon>
        <taxon>Bacillariophyta</taxon>
        <taxon>Bacillariophyceae</taxon>
        <taxon>Bacillariophycidae</taxon>
        <taxon>Bacillariales</taxon>
        <taxon>Bacillariaceae</taxon>
        <taxon>Cylindrotheca</taxon>
    </lineage>
</organism>
<dbReference type="PANTHER" id="PTHR11339:SF373">
    <property type="entry name" value="VWFD DOMAIN-CONTAINING PROTEIN"/>
    <property type="match status" value="1"/>
</dbReference>
<dbReference type="SMART" id="SM00216">
    <property type="entry name" value="VWD"/>
    <property type="match status" value="1"/>
</dbReference>
<accession>A0AAD2G177</accession>
<evidence type="ECO:0000313" key="6">
    <source>
        <dbReference type="EMBL" id="CAJ1959551.1"/>
    </source>
</evidence>
<feature type="chain" id="PRO_5042238628" description="VWFD domain-containing protein" evidence="4">
    <location>
        <begin position="21"/>
        <end position="1051"/>
    </location>
</feature>
<dbReference type="AlphaFoldDB" id="A0AAD2G177"/>
<evidence type="ECO:0000256" key="1">
    <source>
        <dbReference type="ARBA" id="ARBA00023157"/>
    </source>
</evidence>
<evidence type="ECO:0000259" key="5">
    <source>
        <dbReference type="PROSITE" id="PS51233"/>
    </source>
</evidence>
<evidence type="ECO:0000256" key="2">
    <source>
        <dbReference type="ARBA" id="ARBA00023180"/>
    </source>
</evidence>
<feature type="compositionally biased region" description="Acidic residues" evidence="3">
    <location>
        <begin position="755"/>
        <end position="769"/>
    </location>
</feature>
<feature type="domain" description="VWFD" evidence="5">
    <location>
        <begin position="423"/>
        <end position="627"/>
    </location>
</feature>
<reference evidence="6" key="1">
    <citation type="submission" date="2023-08" db="EMBL/GenBank/DDBJ databases">
        <authorList>
            <person name="Audoor S."/>
            <person name="Bilcke G."/>
        </authorList>
    </citation>
    <scope>NUCLEOTIDE SEQUENCE</scope>
</reference>
<dbReference type="InterPro" id="IPR050780">
    <property type="entry name" value="Mucin_vWF_Thrombospondin_sf"/>
</dbReference>
<dbReference type="InterPro" id="IPR001846">
    <property type="entry name" value="VWF_type-D"/>
</dbReference>
<dbReference type="GO" id="GO:0005615">
    <property type="term" value="C:extracellular space"/>
    <property type="evidence" value="ECO:0007669"/>
    <property type="project" value="TreeGrafter"/>
</dbReference>
<comment type="caution">
    <text evidence="6">The sequence shown here is derived from an EMBL/GenBank/DDBJ whole genome shotgun (WGS) entry which is preliminary data.</text>
</comment>
<feature type="signal peptide" evidence="4">
    <location>
        <begin position="1"/>
        <end position="20"/>
    </location>
</feature>
<feature type="region of interest" description="Disordered" evidence="3">
    <location>
        <begin position="754"/>
        <end position="798"/>
    </location>
</feature>
<dbReference type="GO" id="GO:0031012">
    <property type="term" value="C:extracellular matrix"/>
    <property type="evidence" value="ECO:0007669"/>
    <property type="project" value="TreeGrafter"/>
</dbReference>
<evidence type="ECO:0000256" key="4">
    <source>
        <dbReference type="SAM" id="SignalP"/>
    </source>
</evidence>
<dbReference type="Proteomes" id="UP001295423">
    <property type="component" value="Unassembled WGS sequence"/>
</dbReference>